<reference evidence="1" key="1">
    <citation type="journal article" date="2013" name="Genetics">
        <title>The draft genome and transcriptome of Panagrellus redivivus are shaped by the harsh demands of a free-living lifestyle.</title>
        <authorList>
            <person name="Srinivasan J."/>
            <person name="Dillman A.R."/>
            <person name="Macchietto M.G."/>
            <person name="Heikkinen L."/>
            <person name="Lakso M."/>
            <person name="Fracchia K.M."/>
            <person name="Antoshechkin I."/>
            <person name="Mortazavi A."/>
            <person name="Wong G."/>
            <person name="Sternberg P.W."/>
        </authorList>
    </citation>
    <scope>NUCLEOTIDE SEQUENCE [LARGE SCALE GENOMIC DNA]</scope>
    <source>
        <strain evidence="1">MT8872</strain>
    </source>
</reference>
<name>A0A7E4UQR5_PANRE</name>
<protein>
    <submittedName>
        <fullName evidence="2">Velvet domain-containing protein</fullName>
    </submittedName>
</protein>
<accession>A0A7E4UQR5</accession>
<organism evidence="1 2">
    <name type="scientific">Panagrellus redivivus</name>
    <name type="common">Microworm</name>
    <dbReference type="NCBI Taxonomy" id="6233"/>
    <lineage>
        <taxon>Eukaryota</taxon>
        <taxon>Metazoa</taxon>
        <taxon>Ecdysozoa</taxon>
        <taxon>Nematoda</taxon>
        <taxon>Chromadorea</taxon>
        <taxon>Rhabditida</taxon>
        <taxon>Tylenchina</taxon>
        <taxon>Panagrolaimomorpha</taxon>
        <taxon>Panagrolaimoidea</taxon>
        <taxon>Panagrolaimidae</taxon>
        <taxon>Panagrellus</taxon>
    </lineage>
</organism>
<evidence type="ECO:0000313" key="2">
    <source>
        <dbReference type="WBParaSite" id="Pan_g11688.t1"/>
    </source>
</evidence>
<reference evidence="2" key="2">
    <citation type="submission" date="2020-10" db="UniProtKB">
        <authorList>
            <consortium name="WormBaseParasite"/>
        </authorList>
    </citation>
    <scope>IDENTIFICATION</scope>
</reference>
<proteinExistence type="predicted"/>
<dbReference type="Proteomes" id="UP000492821">
    <property type="component" value="Unassembled WGS sequence"/>
</dbReference>
<sequence length="114" mass="13350">MPMPRTHYYDAQSRRPMLEYHYVNDDFLEEADDNETNVDDDDSDEYSEIFLFDCNCFSSIRNTVSLRRVVSFLTKTKAAERVSQSVEEDGSDRQYFARLAFEVTVVGQQLPQDK</sequence>
<evidence type="ECO:0000313" key="1">
    <source>
        <dbReference type="Proteomes" id="UP000492821"/>
    </source>
</evidence>
<dbReference type="WBParaSite" id="Pan_g11688.t1">
    <property type="protein sequence ID" value="Pan_g11688.t1"/>
    <property type="gene ID" value="Pan_g11688"/>
</dbReference>
<keyword evidence="1" id="KW-1185">Reference proteome</keyword>
<dbReference type="AlphaFoldDB" id="A0A7E4UQR5"/>